<organism evidence="3 4">
    <name type="scientific">Sphingomonas panacisoli</name>
    <dbReference type="NCBI Taxonomy" id="1813879"/>
    <lineage>
        <taxon>Bacteria</taxon>
        <taxon>Pseudomonadati</taxon>
        <taxon>Pseudomonadota</taxon>
        <taxon>Alphaproteobacteria</taxon>
        <taxon>Sphingomonadales</taxon>
        <taxon>Sphingomonadaceae</taxon>
        <taxon>Sphingomonas</taxon>
    </lineage>
</organism>
<dbReference type="Proteomes" id="UP000315673">
    <property type="component" value="Chromosome"/>
</dbReference>
<dbReference type="OrthoDB" id="7569414at2"/>
<dbReference type="EMBL" id="CP042306">
    <property type="protein sequence ID" value="QDZ08495.1"/>
    <property type="molecule type" value="Genomic_DNA"/>
</dbReference>
<accession>A0A5B8LL73</accession>
<keyword evidence="2" id="KW-1133">Transmembrane helix</keyword>
<dbReference type="KEGG" id="spai:FPZ24_14290"/>
<evidence type="ECO:0000256" key="1">
    <source>
        <dbReference type="SAM" id="MobiDB-lite"/>
    </source>
</evidence>
<reference evidence="3 4" key="1">
    <citation type="submission" date="2019-07" db="EMBL/GenBank/DDBJ databases">
        <title>Full genome sequence of Sphingomonas sp. 4R-6-7(HKS19).</title>
        <authorList>
            <person name="Im W.-T."/>
        </authorList>
    </citation>
    <scope>NUCLEOTIDE SEQUENCE [LARGE SCALE GENOMIC DNA]</scope>
    <source>
        <strain evidence="3 4">HKS19</strain>
    </source>
</reference>
<dbReference type="RefSeq" id="WP_146573078.1">
    <property type="nucleotide sequence ID" value="NZ_CP042306.1"/>
</dbReference>
<evidence type="ECO:0000313" key="4">
    <source>
        <dbReference type="Proteomes" id="UP000315673"/>
    </source>
</evidence>
<keyword evidence="2" id="KW-0472">Membrane</keyword>
<gene>
    <name evidence="3" type="ORF">FPZ24_14290</name>
</gene>
<feature type="region of interest" description="Disordered" evidence="1">
    <location>
        <begin position="53"/>
        <end position="117"/>
    </location>
</feature>
<sequence length="117" mass="12356">MSNPSQRRDSHGRFKPDHRTRNLAIGAATIVGVGAAAVVGALKAGLLDRFFPAKEGHDAPDLALDADTPGTDRAPDAFRPDPTATPTAGERESLRPPPGVDKGFMADDRRVEELTTG</sequence>
<name>A0A5B8LL73_9SPHN</name>
<dbReference type="AlphaFoldDB" id="A0A5B8LL73"/>
<feature type="compositionally biased region" description="Basic and acidic residues" evidence="1">
    <location>
        <begin position="104"/>
        <end position="117"/>
    </location>
</feature>
<protein>
    <submittedName>
        <fullName evidence="3">Uncharacterized protein</fullName>
    </submittedName>
</protein>
<keyword evidence="4" id="KW-1185">Reference proteome</keyword>
<proteinExistence type="predicted"/>
<keyword evidence="2" id="KW-0812">Transmembrane</keyword>
<evidence type="ECO:0000313" key="3">
    <source>
        <dbReference type="EMBL" id="QDZ08495.1"/>
    </source>
</evidence>
<evidence type="ECO:0000256" key="2">
    <source>
        <dbReference type="SAM" id="Phobius"/>
    </source>
</evidence>
<feature type="transmembrane region" description="Helical" evidence="2">
    <location>
        <begin position="21"/>
        <end position="42"/>
    </location>
</feature>